<dbReference type="AlphaFoldDB" id="A0A5J5EX11"/>
<protein>
    <submittedName>
        <fullName evidence="1">Uncharacterized protein</fullName>
    </submittedName>
</protein>
<dbReference type="Proteomes" id="UP000326924">
    <property type="component" value="Unassembled WGS sequence"/>
</dbReference>
<dbReference type="InParanoid" id="A0A5J5EX11"/>
<reference evidence="1 2" key="1">
    <citation type="submission" date="2019-09" db="EMBL/GenBank/DDBJ databases">
        <title>Draft genome of the ectomycorrhizal ascomycete Sphaerosporella brunnea.</title>
        <authorList>
            <consortium name="DOE Joint Genome Institute"/>
            <person name="Benucci G.M."/>
            <person name="Marozzi G."/>
            <person name="Antonielli L."/>
            <person name="Sanchez S."/>
            <person name="Marco P."/>
            <person name="Wang X."/>
            <person name="Falini L.B."/>
            <person name="Barry K."/>
            <person name="Haridas S."/>
            <person name="Lipzen A."/>
            <person name="Labutti K."/>
            <person name="Grigoriev I.V."/>
            <person name="Murat C."/>
            <person name="Martin F."/>
            <person name="Albertini E."/>
            <person name="Donnini D."/>
            <person name="Bonito G."/>
        </authorList>
    </citation>
    <scope>NUCLEOTIDE SEQUENCE [LARGE SCALE GENOMIC DNA]</scope>
    <source>
        <strain evidence="1 2">Sb_GMNB300</strain>
    </source>
</reference>
<gene>
    <name evidence="1" type="ORF">FN846DRAFT_949688</name>
</gene>
<accession>A0A5J5EX11</accession>
<proteinExistence type="predicted"/>
<name>A0A5J5EX11_9PEZI</name>
<dbReference type="EMBL" id="VXIS01000094">
    <property type="protein sequence ID" value="KAA8905881.1"/>
    <property type="molecule type" value="Genomic_DNA"/>
</dbReference>
<evidence type="ECO:0000313" key="2">
    <source>
        <dbReference type="Proteomes" id="UP000326924"/>
    </source>
</evidence>
<evidence type="ECO:0000313" key="1">
    <source>
        <dbReference type="EMBL" id="KAA8905881.1"/>
    </source>
</evidence>
<organism evidence="1 2">
    <name type="scientific">Sphaerosporella brunnea</name>
    <dbReference type="NCBI Taxonomy" id="1250544"/>
    <lineage>
        <taxon>Eukaryota</taxon>
        <taxon>Fungi</taxon>
        <taxon>Dikarya</taxon>
        <taxon>Ascomycota</taxon>
        <taxon>Pezizomycotina</taxon>
        <taxon>Pezizomycetes</taxon>
        <taxon>Pezizales</taxon>
        <taxon>Pyronemataceae</taxon>
        <taxon>Sphaerosporella</taxon>
    </lineage>
</organism>
<keyword evidence="2" id="KW-1185">Reference proteome</keyword>
<sequence length="91" mass="10204">MYRRIYLLHILTIQAPATSVGDSQQSGGRVGPAGFNTRRRLPAIIHSYHHHHLIMLPIQPYESVAARIQVAIEVLRERWGQNPNLCVAGAL</sequence>
<comment type="caution">
    <text evidence="1">The sequence shown here is derived from an EMBL/GenBank/DDBJ whole genome shotgun (WGS) entry which is preliminary data.</text>
</comment>